<feature type="region of interest" description="Disordered" evidence="2">
    <location>
        <begin position="293"/>
        <end position="313"/>
    </location>
</feature>
<feature type="domain" description="Phospholipase/carboxylesterase/thioesterase" evidence="3">
    <location>
        <begin position="193"/>
        <end position="271"/>
    </location>
</feature>
<dbReference type="InterPro" id="IPR029058">
    <property type="entry name" value="AB_hydrolase_fold"/>
</dbReference>
<evidence type="ECO:0000259" key="3">
    <source>
        <dbReference type="Pfam" id="PF02230"/>
    </source>
</evidence>
<evidence type="ECO:0000313" key="5">
    <source>
        <dbReference type="Proteomes" id="UP001500610"/>
    </source>
</evidence>
<dbReference type="PANTHER" id="PTHR43037">
    <property type="entry name" value="UNNAMED PRODUCT-RELATED"/>
    <property type="match status" value="1"/>
</dbReference>
<dbReference type="InterPro" id="IPR050955">
    <property type="entry name" value="Plant_Biomass_Hydrol_Est"/>
</dbReference>
<protein>
    <submittedName>
        <fullName evidence="4">PHB depolymerase family esterase</fullName>
    </submittedName>
</protein>
<dbReference type="Gene3D" id="3.40.50.1820">
    <property type="entry name" value="alpha/beta hydrolase"/>
    <property type="match status" value="1"/>
</dbReference>
<keyword evidence="1" id="KW-0732">Signal</keyword>
<evidence type="ECO:0000256" key="1">
    <source>
        <dbReference type="ARBA" id="ARBA00022729"/>
    </source>
</evidence>
<feature type="region of interest" description="Disordered" evidence="2">
    <location>
        <begin position="1"/>
        <end position="40"/>
    </location>
</feature>
<gene>
    <name evidence="4" type="ORF">GCM10023257_26470</name>
</gene>
<evidence type="ECO:0000256" key="2">
    <source>
        <dbReference type="SAM" id="MobiDB-lite"/>
    </source>
</evidence>
<dbReference type="EMBL" id="BAABIV010000011">
    <property type="protein sequence ID" value="GAA4985823.1"/>
    <property type="molecule type" value="Genomic_DNA"/>
</dbReference>
<dbReference type="InterPro" id="IPR003140">
    <property type="entry name" value="PLipase/COase/thioEstase"/>
</dbReference>
<accession>A0ABP9I277</accession>
<dbReference type="RefSeq" id="WP_345604684.1">
    <property type="nucleotide sequence ID" value="NZ_BAABIV010000011.1"/>
</dbReference>
<keyword evidence="5" id="KW-1185">Reference proteome</keyword>
<name>A0ABP9I277_9ACTN</name>
<dbReference type="Proteomes" id="UP001500610">
    <property type="component" value="Unassembled WGS sequence"/>
</dbReference>
<sequence length="384" mass="40193">MRSFRDRVRTSDRDRSGDRVRRTSDRARTSDRDRRTRDRDRGPVLRVRRWPGVLALAVVLPLAGCAADSGRPDAAPSATGSSAVGGGGTASAAPEVRAQLRVDGDIREYLLHRPPAQAATATADGDGSKPLLIAFHGRGADAAELRAKTRLERAATARGMLVAFPEGLGHGWGAGTEATKQRPDPDLDVRFTEALIKHLVRTERADPDQVYVAGFSNGGSMALRMAAERPALLAGAASVSGQLPTGAAAVEPTGPVPVMVVYGADDPVRPLAGLPSPPPDPEEPILPTRSARDSAAAFAAAGGAGEPATREEKGYDRTVWRLGKDALGGDRRSDGTVQLLVVDDAGHTWPGSTVPPPEGFGPVSKALDATDTILDFFTDPGPGH</sequence>
<comment type="caution">
    <text evidence="4">The sequence shown here is derived from an EMBL/GenBank/DDBJ whole genome shotgun (WGS) entry which is preliminary data.</text>
</comment>
<dbReference type="SUPFAM" id="SSF53474">
    <property type="entry name" value="alpha/beta-Hydrolases"/>
    <property type="match status" value="1"/>
</dbReference>
<dbReference type="PANTHER" id="PTHR43037:SF1">
    <property type="entry name" value="BLL1128 PROTEIN"/>
    <property type="match status" value="1"/>
</dbReference>
<feature type="region of interest" description="Disordered" evidence="2">
    <location>
        <begin position="68"/>
        <end position="92"/>
    </location>
</feature>
<dbReference type="Pfam" id="PF02230">
    <property type="entry name" value="Abhydrolase_2"/>
    <property type="match status" value="1"/>
</dbReference>
<organism evidence="4 5">
    <name type="scientific">Streptomyces hyderabadensis</name>
    <dbReference type="NCBI Taxonomy" id="598549"/>
    <lineage>
        <taxon>Bacteria</taxon>
        <taxon>Bacillati</taxon>
        <taxon>Actinomycetota</taxon>
        <taxon>Actinomycetes</taxon>
        <taxon>Kitasatosporales</taxon>
        <taxon>Streptomycetaceae</taxon>
        <taxon>Streptomyces</taxon>
    </lineage>
</organism>
<evidence type="ECO:0000313" key="4">
    <source>
        <dbReference type="EMBL" id="GAA4985823.1"/>
    </source>
</evidence>
<proteinExistence type="predicted"/>
<reference evidence="5" key="1">
    <citation type="journal article" date="2019" name="Int. J. Syst. Evol. Microbiol.">
        <title>The Global Catalogue of Microorganisms (GCM) 10K type strain sequencing project: providing services to taxonomists for standard genome sequencing and annotation.</title>
        <authorList>
            <consortium name="The Broad Institute Genomics Platform"/>
            <consortium name="The Broad Institute Genome Sequencing Center for Infectious Disease"/>
            <person name="Wu L."/>
            <person name="Ma J."/>
        </authorList>
    </citation>
    <scope>NUCLEOTIDE SEQUENCE [LARGE SCALE GENOMIC DNA]</scope>
    <source>
        <strain evidence="5">JCM 17657</strain>
    </source>
</reference>